<evidence type="ECO:0000256" key="1">
    <source>
        <dbReference type="ARBA" id="ARBA00022490"/>
    </source>
</evidence>
<comment type="similarity">
    <text evidence="3">Belongs to the HPF/YfiA ribosome-associated protein family. Long HPF subfamily.</text>
</comment>
<dbReference type="InterPro" id="IPR036567">
    <property type="entry name" value="RHF-like"/>
</dbReference>
<accession>A0A540VBH9</accession>
<dbReference type="GO" id="GO:0045900">
    <property type="term" value="P:negative regulation of translational elongation"/>
    <property type="evidence" value="ECO:0007669"/>
    <property type="project" value="TreeGrafter"/>
</dbReference>
<comment type="subunit">
    <text evidence="3">Interacts with 100S ribosomes.</text>
</comment>
<dbReference type="InterPro" id="IPR038416">
    <property type="entry name" value="Ribosom_S30AE_C_sf"/>
</dbReference>
<sequence length="209" mass="24251">MRQTSIDARKSPEERSLTMQLIVHGRNIEITDWIRQYIEKKVGKLERYLPQVQDINAELTYNATRAASDRYTAQLTMWVNGQILRAEESTGDIFASIDAAVDKMYRQIRRLKGRRYKSKRRAAAAASAEAEMAATLVEEIAGEEEEEEVRHIVRRKQFTLQPMDEEEAIEQMELLGHDFFVFFNPDTDSVNILYRRKDGHYGLLQPLLA</sequence>
<dbReference type="PANTHER" id="PTHR33231:SF1">
    <property type="entry name" value="30S RIBOSOMAL PROTEIN"/>
    <property type="match status" value="1"/>
</dbReference>
<keyword evidence="2 3" id="KW-0810">Translation regulation</keyword>
<dbReference type="GO" id="GO:0043024">
    <property type="term" value="F:ribosomal small subunit binding"/>
    <property type="evidence" value="ECO:0007669"/>
    <property type="project" value="TreeGrafter"/>
</dbReference>
<evidence type="ECO:0000313" key="5">
    <source>
        <dbReference type="EMBL" id="TQE94119.1"/>
    </source>
</evidence>
<dbReference type="Pfam" id="PF16321">
    <property type="entry name" value="Ribosom_S30AE_C"/>
    <property type="match status" value="1"/>
</dbReference>
<comment type="function">
    <text evidence="3">Required for dimerization of active 70S ribosomes into 100S ribosomes in stationary phase; 100S ribosomes are translationally inactive and sometimes present during exponential growth.</text>
</comment>
<dbReference type="Proteomes" id="UP000317371">
    <property type="component" value="Unassembled WGS sequence"/>
</dbReference>
<dbReference type="GO" id="GO:0022627">
    <property type="term" value="C:cytosolic small ribosomal subunit"/>
    <property type="evidence" value="ECO:0007669"/>
    <property type="project" value="TreeGrafter"/>
</dbReference>
<dbReference type="InterPro" id="IPR034694">
    <property type="entry name" value="HPF_long/plastid"/>
</dbReference>
<dbReference type="Gene3D" id="3.30.505.50">
    <property type="entry name" value="Sigma 54 modulation/S30EA ribosomal protein, C-terminal domain"/>
    <property type="match status" value="1"/>
</dbReference>
<dbReference type="OrthoDB" id="9794975at2"/>
<dbReference type="FunFam" id="3.30.505.50:FF:000001">
    <property type="entry name" value="Ribosome hibernation promoting factor"/>
    <property type="match status" value="1"/>
</dbReference>
<proteinExistence type="inferred from homology"/>
<protein>
    <recommendedName>
        <fullName evidence="3">Ribosome hibernation promoting factor</fullName>
        <shortName evidence="3">HPF</shortName>
    </recommendedName>
</protein>
<dbReference type="FunCoup" id="A0A540VBH9">
    <property type="interactions" value="330"/>
</dbReference>
<evidence type="ECO:0000259" key="4">
    <source>
        <dbReference type="Pfam" id="PF16321"/>
    </source>
</evidence>
<feature type="domain" description="Sigma 54 modulation/S30EA ribosomal protein C-terminal" evidence="4">
    <location>
        <begin position="149"/>
        <end position="203"/>
    </location>
</feature>
<dbReference type="CDD" id="cd00552">
    <property type="entry name" value="RaiA"/>
    <property type="match status" value="1"/>
</dbReference>
<evidence type="ECO:0000256" key="2">
    <source>
        <dbReference type="ARBA" id="ARBA00022845"/>
    </source>
</evidence>
<dbReference type="EMBL" id="VIGC01000027">
    <property type="protein sequence ID" value="TQE94119.1"/>
    <property type="molecule type" value="Genomic_DNA"/>
</dbReference>
<gene>
    <name evidence="5" type="primary">raiA</name>
    <name evidence="3" type="synonym">hpf</name>
    <name evidence="5" type="ORF">FKZ61_17975</name>
</gene>
<dbReference type="InterPro" id="IPR003489">
    <property type="entry name" value="RHF/RaiA"/>
</dbReference>
<comment type="subcellular location">
    <subcellularLocation>
        <location evidence="3">Cytoplasm</location>
    </subcellularLocation>
</comment>
<keyword evidence="1 3" id="KW-0963">Cytoplasm</keyword>
<organism evidence="5 6">
    <name type="scientific">Litorilinea aerophila</name>
    <dbReference type="NCBI Taxonomy" id="1204385"/>
    <lineage>
        <taxon>Bacteria</taxon>
        <taxon>Bacillati</taxon>
        <taxon>Chloroflexota</taxon>
        <taxon>Caldilineae</taxon>
        <taxon>Caldilineales</taxon>
        <taxon>Caldilineaceae</taxon>
        <taxon>Litorilinea</taxon>
    </lineage>
</organism>
<name>A0A540VBH9_9CHLR</name>
<dbReference type="Gene3D" id="3.30.160.100">
    <property type="entry name" value="Ribosome hibernation promotion factor-like"/>
    <property type="match status" value="1"/>
</dbReference>
<dbReference type="Pfam" id="PF02482">
    <property type="entry name" value="Ribosomal_S30AE"/>
    <property type="match status" value="1"/>
</dbReference>
<dbReference type="InterPro" id="IPR032528">
    <property type="entry name" value="Ribosom_S30AE_C"/>
</dbReference>
<evidence type="ECO:0000256" key="3">
    <source>
        <dbReference type="HAMAP-Rule" id="MF_00839"/>
    </source>
</evidence>
<dbReference type="InterPro" id="IPR050574">
    <property type="entry name" value="HPF/YfiA_ribosome-assoc"/>
</dbReference>
<keyword evidence="6" id="KW-1185">Reference proteome</keyword>
<dbReference type="AlphaFoldDB" id="A0A540VBH9"/>
<dbReference type="InParanoid" id="A0A540VBH9"/>
<dbReference type="HAMAP" id="MF_00839">
    <property type="entry name" value="HPF"/>
    <property type="match status" value="1"/>
</dbReference>
<dbReference type="NCBIfam" id="TIGR00741">
    <property type="entry name" value="yfiA"/>
    <property type="match status" value="1"/>
</dbReference>
<dbReference type="PANTHER" id="PTHR33231">
    <property type="entry name" value="30S RIBOSOMAL PROTEIN"/>
    <property type="match status" value="1"/>
</dbReference>
<dbReference type="SUPFAM" id="SSF69754">
    <property type="entry name" value="Ribosome binding protein Y (YfiA homologue)"/>
    <property type="match status" value="1"/>
</dbReference>
<reference evidence="5 6" key="1">
    <citation type="submission" date="2019-06" db="EMBL/GenBank/DDBJ databases">
        <title>Genome sequence of Litorilinea aerophila BAA-2444.</title>
        <authorList>
            <person name="Maclea K.S."/>
            <person name="Maurais E.G."/>
            <person name="Iannazzi L.C."/>
        </authorList>
    </citation>
    <scope>NUCLEOTIDE SEQUENCE [LARGE SCALE GENOMIC DNA]</scope>
    <source>
        <strain evidence="5 6">ATCC BAA-2444</strain>
    </source>
</reference>
<evidence type="ECO:0000313" key="6">
    <source>
        <dbReference type="Proteomes" id="UP000317371"/>
    </source>
</evidence>
<comment type="caution">
    <text evidence="5">The sequence shown here is derived from an EMBL/GenBank/DDBJ whole genome shotgun (WGS) entry which is preliminary data.</text>
</comment>